<protein>
    <submittedName>
        <fullName evidence="2">Uncharacterized protein</fullName>
    </submittedName>
</protein>
<dbReference type="EMBL" id="CP035491">
    <property type="protein sequence ID" value="QAY74216.1"/>
    <property type="molecule type" value="Genomic_DNA"/>
</dbReference>
<dbReference type="KEGG" id="agf:ET445_13665"/>
<organism evidence="2 3">
    <name type="scientific">Agromyces protaetiae</name>
    <dbReference type="NCBI Taxonomy" id="2509455"/>
    <lineage>
        <taxon>Bacteria</taxon>
        <taxon>Bacillati</taxon>
        <taxon>Actinomycetota</taxon>
        <taxon>Actinomycetes</taxon>
        <taxon>Micrococcales</taxon>
        <taxon>Microbacteriaceae</taxon>
        <taxon>Agromyces</taxon>
    </lineage>
</organism>
<dbReference type="AlphaFoldDB" id="A0A4P6FEI5"/>
<gene>
    <name evidence="2" type="ORF">ET445_13665</name>
</gene>
<sequence>MTISLLALAPAVGLLLTGAPLTDPTLPSPPPMASELVVSSVASDDLDDEPAAASSYRFLVINESSNFVRFDSVTTDRFEGRPVFGDVLAPGGRHYFEVQFIPFKTNDPTAWYTACGATADTCGPQKKDLGSTMRVGPAGPNASYCSEDASSPLSCLRFQYRYGDWGVEFHDK</sequence>
<keyword evidence="3" id="KW-1185">Reference proteome</keyword>
<keyword evidence="1" id="KW-0732">Signal</keyword>
<accession>A0A4P6FEI5</accession>
<feature type="signal peptide" evidence="1">
    <location>
        <begin position="1"/>
        <end position="22"/>
    </location>
</feature>
<dbReference type="RefSeq" id="WP_129191763.1">
    <property type="nucleotide sequence ID" value="NZ_CP035491.1"/>
</dbReference>
<proteinExistence type="predicted"/>
<feature type="chain" id="PRO_5038655845" evidence="1">
    <location>
        <begin position="23"/>
        <end position="172"/>
    </location>
</feature>
<reference evidence="2 3" key="1">
    <citation type="submission" date="2019-01" db="EMBL/GenBank/DDBJ databases">
        <title>Genome sequencing of strain FW100M-8.</title>
        <authorList>
            <person name="Heo J."/>
            <person name="Kim S.-J."/>
            <person name="Kim J.-S."/>
            <person name="Hong S.-B."/>
            <person name="Kwon S.-W."/>
        </authorList>
    </citation>
    <scope>NUCLEOTIDE SEQUENCE [LARGE SCALE GENOMIC DNA]</scope>
    <source>
        <strain evidence="2 3">FW100M-8</strain>
    </source>
</reference>
<evidence type="ECO:0000313" key="3">
    <source>
        <dbReference type="Proteomes" id="UP000291259"/>
    </source>
</evidence>
<evidence type="ECO:0000256" key="1">
    <source>
        <dbReference type="SAM" id="SignalP"/>
    </source>
</evidence>
<evidence type="ECO:0000313" key="2">
    <source>
        <dbReference type="EMBL" id="QAY74216.1"/>
    </source>
</evidence>
<dbReference type="Proteomes" id="UP000291259">
    <property type="component" value="Chromosome"/>
</dbReference>
<name>A0A4P6FEI5_9MICO</name>